<dbReference type="AlphaFoldDB" id="A0A139SVU0"/>
<dbReference type="RefSeq" id="WP_068388701.1">
    <property type="nucleotide sequence ID" value="NZ_LSZO01000094.1"/>
</dbReference>
<dbReference type="Proteomes" id="UP000072660">
    <property type="component" value="Unassembled WGS sequence"/>
</dbReference>
<dbReference type="EMBL" id="LSZO01000094">
    <property type="protein sequence ID" value="KXU38699.1"/>
    <property type="molecule type" value="Genomic_DNA"/>
</dbReference>
<comment type="caution">
    <text evidence="1">The sequence shown here is derived from an EMBL/GenBank/DDBJ whole genome shotgun (WGS) entry which is preliminary data.</text>
</comment>
<reference evidence="1 2" key="1">
    <citation type="submission" date="2016-02" db="EMBL/GenBank/DDBJ databases">
        <authorList>
            <person name="Wen L."/>
            <person name="He K."/>
            <person name="Yang H."/>
        </authorList>
    </citation>
    <scope>NUCLEOTIDE SEQUENCE [LARGE SCALE GENOMIC DNA]</scope>
    <source>
        <strain evidence="1 2">CV58</strain>
    </source>
</reference>
<proteinExistence type="predicted"/>
<keyword evidence="2" id="KW-1185">Reference proteome</keyword>
<name>A0A139SVU0_9GAMM</name>
<protein>
    <submittedName>
        <fullName evidence="1">Uncharacterized protein</fullName>
    </submittedName>
</protein>
<gene>
    <name evidence="1" type="ORF">AXE65_12375</name>
</gene>
<sequence length="131" mass="14723">MPNGLNNDQTVAAHLPGAVVFGGSKGLFFIGAEQVKCDWKCDWFYVAITADKWAIFQRSHEDKSLFAAVAIVDAPGFKGTPLLNPCAYWRSETAREQSQQEFERFKAKWRDLPWVDIPAAQPQPQQEADHA</sequence>
<accession>A0A139SVU0</accession>
<organism evidence="1 2">
    <name type="scientific">Ventosimonas gracilis</name>
    <dbReference type="NCBI Taxonomy" id="1680762"/>
    <lineage>
        <taxon>Bacteria</taxon>
        <taxon>Pseudomonadati</taxon>
        <taxon>Pseudomonadota</taxon>
        <taxon>Gammaproteobacteria</taxon>
        <taxon>Pseudomonadales</taxon>
        <taxon>Ventosimonadaceae</taxon>
        <taxon>Ventosimonas</taxon>
    </lineage>
</organism>
<evidence type="ECO:0000313" key="1">
    <source>
        <dbReference type="EMBL" id="KXU38699.1"/>
    </source>
</evidence>
<evidence type="ECO:0000313" key="2">
    <source>
        <dbReference type="Proteomes" id="UP000072660"/>
    </source>
</evidence>